<name>A0A915D9H2_9BILA</name>
<keyword evidence="2" id="KW-1185">Reference proteome</keyword>
<dbReference type="AlphaFoldDB" id="A0A915D9H2"/>
<dbReference type="Proteomes" id="UP000887574">
    <property type="component" value="Unplaced"/>
</dbReference>
<evidence type="ECO:0000313" key="2">
    <source>
        <dbReference type="Proteomes" id="UP000887574"/>
    </source>
</evidence>
<evidence type="ECO:0000313" key="3">
    <source>
        <dbReference type="WBParaSite" id="jg1755"/>
    </source>
</evidence>
<evidence type="ECO:0000256" key="1">
    <source>
        <dbReference type="SAM" id="MobiDB-lite"/>
    </source>
</evidence>
<sequence>MSANNYSSSDEASSGSEISDWTDGPEENRYSLDRFEEEQIEGYEILGKVGRIMKRKAAVAPPVRVETLSSQKIMKDGICSYLATFEMAGRYGCFVHYARALYRRVRKLGLVQIYKQEGRFSVFFDALKSLVYVPPDDVTMAYKPHLHSVHVILMAVIHP</sequence>
<feature type="compositionally biased region" description="Low complexity" evidence="1">
    <location>
        <begin position="1"/>
        <end position="19"/>
    </location>
</feature>
<accession>A0A915D9H2</accession>
<protein>
    <submittedName>
        <fullName evidence="3">Uncharacterized protein</fullName>
    </submittedName>
</protein>
<feature type="region of interest" description="Disordered" evidence="1">
    <location>
        <begin position="1"/>
        <end position="27"/>
    </location>
</feature>
<reference evidence="3" key="1">
    <citation type="submission" date="2022-11" db="UniProtKB">
        <authorList>
            <consortium name="WormBaseParasite"/>
        </authorList>
    </citation>
    <scope>IDENTIFICATION</scope>
</reference>
<dbReference type="WBParaSite" id="jg1755">
    <property type="protein sequence ID" value="jg1755"/>
    <property type="gene ID" value="jg1755"/>
</dbReference>
<organism evidence="2 3">
    <name type="scientific">Ditylenchus dipsaci</name>
    <dbReference type="NCBI Taxonomy" id="166011"/>
    <lineage>
        <taxon>Eukaryota</taxon>
        <taxon>Metazoa</taxon>
        <taxon>Ecdysozoa</taxon>
        <taxon>Nematoda</taxon>
        <taxon>Chromadorea</taxon>
        <taxon>Rhabditida</taxon>
        <taxon>Tylenchina</taxon>
        <taxon>Tylenchomorpha</taxon>
        <taxon>Sphaerularioidea</taxon>
        <taxon>Anguinidae</taxon>
        <taxon>Anguininae</taxon>
        <taxon>Ditylenchus</taxon>
    </lineage>
</organism>
<proteinExistence type="predicted"/>